<sequence length="77" mass="8589">MLLTTVGCHLFRVPFVISPMSSRRPETQLFIVLAVLTLAVWVLRGLTILAFLPGIILWLLLLTSIATGIVSSWRSMH</sequence>
<keyword evidence="1" id="KW-0812">Transmembrane</keyword>
<dbReference type="STRING" id="1641165.XM38_08490"/>
<proteinExistence type="predicted"/>
<evidence type="ECO:0000256" key="1">
    <source>
        <dbReference type="SAM" id="Phobius"/>
    </source>
</evidence>
<feature type="transmembrane region" description="Helical" evidence="1">
    <location>
        <begin position="29"/>
        <end position="49"/>
    </location>
</feature>
<evidence type="ECO:0000313" key="3">
    <source>
        <dbReference type="Proteomes" id="UP000191901"/>
    </source>
</evidence>
<dbReference type="Proteomes" id="UP000191901">
    <property type="component" value="Chromosome"/>
</dbReference>
<feature type="transmembrane region" description="Helical" evidence="1">
    <location>
        <begin position="55"/>
        <end position="73"/>
    </location>
</feature>
<evidence type="ECO:0000313" key="2">
    <source>
        <dbReference type="EMBL" id="ASC71869.1"/>
    </source>
</evidence>
<keyword evidence="3" id="KW-1185">Reference proteome</keyword>
<organism evidence="2 3">
    <name type="scientific">Halomicronema hongdechloris C2206</name>
    <dbReference type="NCBI Taxonomy" id="1641165"/>
    <lineage>
        <taxon>Bacteria</taxon>
        <taxon>Bacillati</taxon>
        <taxon>Cyanobacteriota</taxon>
        <taxon>Cyanophyceae</taxon>
        <taxon>Nodosilineales</taxon>
        <taxon>Nodosilineaceae</taxon>
        <taxon>Halomicronema</taxon>
    </lineage>
</organism>
<dbReference type="AlphaFoldDB" id="A0A1Z3HNK0"/>
<name>A0A1Z3HNK0_9CYAN</name>
<dbReference type="KEGG" id="hhg:XM38_028230"/>
<keyword evidence="1" id="KW-0472">Membrane</keyword>
<reference evidence="2 3" key="1">
    <citation type="journal article" date="2016" name="Biochim. Biophys. Acta">
        <title>Characterization of red-shifted phycobilisomes isolated from the chlorophyll f-containing cyanobacterium Halomicronema hongdechloris.</title>
        <authorList>
            <person name="Li Y."/>
            <person name="Lin Y."/>
            <person name="Garvey C.J."/>
            <person name="Birch D."/>
            <person name="Corkery R.W."/>
            <person name="Loughlin P.C."/>
            <person name="Scheer H."/>
            <person name="Willows R.D."/>
            <person name="Chen M."/>
        </authorList>
    </citation>
    <scope>NUCLEOTIDE SEQUENCE [LARGE SCALE GENOMIC DNA]</scope>
    <source>
        <strain evidence="2 3">C2206</strain>
    </source>
</reference>
<keyword evidence="1" id="KW-1133">Transmembrane helix</keyword>
<accession>A0A1Z3HNK0</accession>
<gene>
    <name evidence="2" type="ORF">XM38_028230</name>
</gene>
<dbReference type="EMBL" id="CP021983">
    <property type="protein sequence ID" value="ASC71869.1"/>
    <property type="molecule type" value="Genomic_DNA"/>
</dbReference>
<protein>
    <submittedName>
        <fullName evidence="2">Uncharacterized protein</fullName>
    </submittedName>
</protein>